<dbReference type="OrthoDB" id="158111at2759"/>
<dbReference type="InterPro" id="IPR002110">
    <property type="entry name" value="Ankyrin_rpt"/>
</dbReference>
<evidence type="ECO:0000313" key="5">
    <source>
        <dbReference type="EMBL" id="OWZ01925.1"/>
    </source>
</evidence>
<dbReference type="AlphaFoldDB" id="A0A225V974"/>
<dbReference type="Pfam" id="PF12796">
    <property type="entry name" value="Ank_2"/>
    <property type="match status" value="1"/>
</dbReference>
<comment type="caution">
    <text evidence="5">The sequence shown here is derived from an EMBL/GenBank/DDBJ whole genome shotgun (WGS) entry which is preliminary data.</text>
</comment>
<keyword evidence="4" id="KW-0812">Transmembrane</keyword>
<dbReference type="PROSITE" id="PS50088">
    <property type="entry name" value="ANK_REPEAT"/>
    <property type="match status" value="2"/>
</dbReference>
<feature type="repeat" description="ANK" evidence="3">
    <location>
        <begin position="2"/>
        <end position="34"/>
    </location>
</feature>
<dbReference type="PROSITE" id="PS50297">
    <property type="entry name" value="ANK_REP_REGION"/>
    <property type="match status" value="2"/>
</dbReference>
<keyword evidence="6" id="KW-1185">Reference proteome</keyword>
<feature type="repeat" description="ANK" evidence="3">
    <location>
        <begin position="67"/>
        <end position="99"/>
    </location>
</feature>
<dbReference type="STRING" id="4795.A0A225V974"/>
<dbReference type="InterPro" id="IPR036770">
    <property type="entry name" value="Ankyrin_rpt-contain_sf"/>
</dbReference>
<proteinExistence type="predicted"/>
<name>A0A225V974_9STRA</name>
<dbReference type="Gene3D" id="1.25.40.20">
    <property type="entry name" value="Ankyrin repeat-containing domain"/>
    <property type="match status" value="1"/>
</dbReference>
<evidence type="ECO:0000313" key="6">
    <source>
        <dbReference type="Proteomes" id="UP000198211"/>
    </source>
</evidence>
<keyword evidence="2 3" id="KW-0040">ANK repeat</keyword>
<accession>A0A225V974</accession>
<keyword evidence="4" id="KW-0472">Membrane</keyword>
<dbReference type="PANTHER" id="PTHR24189:SF50">
    <property type="entry name" value="ANKYRIN REPEAT AND SOCS BOX PROTEIN 2"/>
    <property type="match status" value="1"/>
</dbReference>
<keyword evidence="1" id="KW-0677">Repeat</keyword>
<evidence type="ECO:0000256" key="2">
    <source>
        <dbReference type="ARBA" id="ARBA00023043"/>
    </source>
</evidence>
<gene>
    <name evidence="5" type="ORF">PHMEG_00026609</name>
</gene>
<dbReference type="PANTHER" id="PTHR24189">
    <property type="entry name" value="MYOTROPHIN"/>
    <property type="match status" value="1"/>
</dbReference>
<dbReference type="Proteomes" id="UP000198211">
    <property type="component" value="Unassembled WGS sequence"/>
</dbReference>
<evidence type="ECO:0000256" key="4">
    <source>
        <dbReference type="SAM" id="Phobius"/>
    </source>
</evidence>
<keyword evidence="4" id="KW-1133">Transmembrane helix</keyword>
<reference evidence="6" key="1">
    <citation type="submission" date="2017-03" db="EMBL/GenBank/DDBJ databases">
        <title>Phytopthora megakarya and P. palmivora, two closely related causual agents of cacao black pod achieved similar genome size and gene model numbers by different mechanisms.</title>
        <authorList>
            <person name="Ali S."/>
            <person name="Shao J."/>
            <person name="Larry D.J."/>
            <person name="Kronmiller B."/>
            <person name="Shen D."/>
            <person name="Strem M.D."/>
            <person name="Melnick R.L."/>
            <person name="Guiltinan M.J."/>
            <person name="Tyler B.M."/>
            <person name="Meinhardt L.W."/>
            <person name="Bailey B.A."/>
        </authorList>
    </citation>
    <scope>NUCLEOTIDE SEQUENCE [LARGE SCALE GENOMIC DNA]</scope>
    <source>
        <strain evidence="6">zdho120</strain>
    </source>
</reference>
<sequence>MSNYTPLIYAAYFNQCEMIELLLDKGADLEAVDKNGLSALRTAIHYRKEAAILLARRGANANKIAYQHMTALHAAVKDSQLAVVRAILLGGADITIVYFYWKRLVKVTFYAVG</sequence>
<dbReference type="EMBL" id="NBNE01006521">
    <property type="protein sequence ID" value="OWZ01925.1"/>
    <property type="molecule type" value="Genomic_DNA"/>
</dbReference>
<protein>
    <submittedName>
        <fullName evidence="5">Uncharacterized protein</fullName>
    </submittedName>
</protein>
<organism evidence="5 6">
    <name type="scientific">Phytophthora megakarya</name>
    <dbReference type="NCBI Taxonomy" id="4795"/>
    <lineage>
        <taxon>Eukaryota</taxon>
        <taxon>Sar</taxon>
        <taxon>Stramenopiles</taxon>
        <taxon>Oomycota</taxon>
        <taxon>Peronosporomycetes</taxon>
        <taxon>Peronosporales</taxon>
        <taxon>Peronosporaceae</taxon>
        <taxon>Phytophthora</taxon>
    </lineage>
</organism>
<feature type="transmembrane region" description="Helical" evidence="4">
    <location>
        <begin position="82"/>
        <end position="101"/>
    </location>
</feature>
<evidence type="ECO:0000256" key="3">
    <source>
        <dbReference type="PROSITE-ProRule" id="PRU00023"/>
    </source>
</evidence>
<evidence type="ECO:0000256" key="1">
    <source>
        <dbReference type="ARBA" id="ARBA00022737"/>
    </source>
</evidence>
<dbReference type="SMART" id="SM00248">
    <property type="entry name" value="ANK"/>
    <property type="match status" value="3"/>
</dbReference>
<dbReference type="InterPro" id="IPR050745">
    <property type="entry name" value="Multifunctional_regulatory"/>
</dbReference>
<dbReference type="SUPFAM" id="SSF48403">
    <property type="entry name" value="Ankyrin repeat"/>
    <property type="match status" value="1"/>
</dbReference>